<accession>A0AAV4NLP5</accession>
<protein>
    <submittedName>
        <fullName evidence="3">Uncharacterized protein</fullName>
    </submittedName>
</protein>
<dbReference type="Proteomes" id="UP001054945">
    <property type="component" value="Unassembled WGS sequence"/>
</dbReference>
<keyword evidence="2" id="KW-0472">Membrane</keyword>
<keyword evidence="2" id="KW-1133">Transmembrane helix</keyword>
<evidence type="ECO:0000256" key="1">
    <source>
        <dbReference type="SAM" id="MobiDB-lite"/>
    </source>
</evidence>
<reference evidence="3 4" key="1">
    <citation type="submission" date="2021-06" db="EMBL/GenBank/DDBJ databases">
        <title>Caerostris extrusa draft genome.</title>
        <authorList>
            <person name="Kono N."/>
            <person name="Arakawa K."/>
        </authorList>
    </citation>
    <scope>NUCLEOTIDE SEQUENCE [LARGE SCALE GENOMIC DNA]</scope>
</reference>
<dbReference type="EMBL" id="BPLR01021058">
    <property type="protein sequence ID" value="GIX85388.1"/>
    <property type="molecule type" value="Genomic_DNA"/>
</dbReference>
<proteinExistence type="predicted"/>
<evidence type="ECO:0000256" key="2">
    <source>
        <dbReference type="SAM" id="Phobius"/>
    </source>
</evidence>
<organism evidence="3 4">
    <name type="scientific">Caerostris extrusa</name>
    <name type="common">Bark spider</name>
    <name type="synonym">Caerostris bankana</name>
    <dbReference type="NCBI Taxonomy" id="172846"/>
    <lineage>
        <taxon>Eukaryota</taxon>
        <taxon>Metazoa</taxon>
        <taxon>Ecdysozoa</taxon>
        <taxon>Arthropoda</taxon>
        <taxon>Chelicerata</taxon>
        <taxon>Arachnida</taxon>
        <taxon>Araneae</taxon>
        <taxon>Araneomorphae</taxon>
        <taxon>Entelegynae</taxon>
        <taxon>Araneoidea</taxon>
        <taxon>Araneidae</taxon>
        <taxon>Caerostris</taxon>
    </lineage>
</organism>
<feature type="transmembrane region" description="Helical" evidence="2">
    <location>
        <begin position="21"/>
        <end position="42"/>
    </location>
</feature>
<dbReference type="AlphaFoldDB" id="A0AAV4NLP5"/>
<gene>
    <name evidence="3" type="ORF">CEXT_341971</name>
</gene>
<feature type="region of interest" description="Disordered" evidence="1">
    <location>
        <begin position="45"/>
        <end position="68"/>
    </location>
</feature>
<name>A0AAV4NLP5_CAEEX</name>
<evidence type="ECO:0000313" key="3">
    <source>
        <dbReference type="EMBL" id="GIX85388.1"/>
    </source>
</evidence>
<keyword evidence="4" id="KW-1185">Reference proteome</keyword>
<sequence length="92" mass="9867">MKRSSVTHSQVEKSQGKYFMVLKNLIVSYIFWVILPGGGGVAPNRLSTSPGSERGHAAAALQSSPNPVSSFGGMKKVLILFSIYACEGDTYD</sequence>
<evidence type="ECO:0000313" key="4">
    <source>
        <dbReference type="Proteomes" id="UP001054945"/>
    </source>
</evidence>
<keyword evidence="2" id="KW-0812">Transmembrane</keyword>
<comment type="caution">
    <text evidence="3">The sequence shown here is derived from an EMBL/GenBank/DDBJ whole genome shotgun (WGS) entry which is preliminary data.</text>
</comment>